<name>A0A096AF79_9BURK</name>
<dbReference type="Proteomes" id="UP000029629">
    <property type="component" value="Unassembled WGS sequence"/>
</dbReference>
<dbReference type="PANTHER" id="PTHR43037">
    <property type="entry name" value="UNNAMED PRODUCT-RELATED"/>
    <property type="match status" value="1"/>
</dbReference>
<dbReference type="InterPro" id="IPR010126">
    <property type="entry name" value="Esterase_phb"/>
</dbReference>
<evidence type="ECO:0000256" key="2">
    <source>
        <dbReference type="ARBA" id="ARBA00022801"/>
    </source>
</evidence>
<keyword evidence="1" id="KW-0732">Signal</keyword>
<comment type="caution">
    <text evidence="3">The sequence shown here is derived from an EMBL/GenBank/DDBJ whole genome shotgun (WGS) entry which is preliminary data.</text>
</comment>
<dbReference type="NCBIfam" id="TIGR01840">
    <property type="entry name" value="esterase_phb"/>
    <property type="match status" value="1"/>
</dbReference>
<dbReference type="OrthoDB" id="9767239at2"/>
<dbReference type="eggNOG" id="COG3509">
    <property type="taxonomic scope" value="Bacteria"/>
</dbReference>
<reference evidence="3 4" key="1">
    <citation type="submission" date="2014-07" db="EMBL/GenBank/DDBJ databases">
        <authorList>
            <person name="McCorrison J."/>
            <person name="Sanka R."/>
            <person name="Torralba M."/>
            <person name="Gillis M."/>
            <person name="Haft D.H."/>
            <person name="Methe B."/>
            <person name="Sutton G."/>
            <person name="Nelson K.E."/>
        </authorList>
    </citation>
    <scope>NUCLEOTIDE SEQUENCE [LARGE SCALE GENOMIC DNA]</scope>
    <source>
        <strain evidence="3 4">DNF00040</strain>
    </source>
</reference>
<evidence type="ECO:0000313" key="4">
    <source>
        <dbReference type="Proteomes" id="UP000029629"/>
    </source>
</evidence>
<keyword evidence="4" id="KW-1185">Reference proteome</keyword>
<dbReference type="SMR" id="A0A096AF79"/>
<dbReference type="InterPro" id="IPR050955">
    <property type="entry name" value="Plant_Biomass_Hydrol_Est"/>
</dbReference>
<evidence type="ECO:0008006" key="5">
    <source>
        <dbReference type="Google" id="ProtNLM"/>
    </source>
</evidence>
<dbReference type="RefSeq" id="WP_036560110.1">
    <property type="nucleotide sequence ID" value="NZ_JRNI01000042.1"/>
</dbReference>
<proteinExistence type="predicted"/>
<accession>A0A096AF79</accession>
<dbReference type="GO" id="GO:0005576">
    <property type="term" value="C:extracellular region"/>
    <property type="evidence" value="ECO:0007669"/>
    <property type="project" value="InterPro"/>
</dbReference>
<evidence type="ECO:0000313" key="3">
    <source>
        <dbReference type="EMBL" id="KGF29312.1"/>
    </source>
</evidence>
<keyword evidence="2" id="KW-0378">Hydrolase</keyword>
<dbReference type="Gene3D" id="3.40.50.1820">
    <property type="entry name" value="alpha/beta hydrolase"/>
    <property type="match status" value="1"/>
</dbReference>
<evidence type="ECO:0000256" key="1">
    <source>
        <dbReference type="ARBA" id="ARBA00022729"/>
    </source>
</evidence>
<protein>
    <recommendedName>
        <fullName evidence="5">Esterase</fullName>
    </recommendedName>
</protein>
<sequence length="369" mass="40847">MLFNPFAVGVSNLFNQTSAFINMQNQWLKSVNHLIPRVPTSEMTVLHPDPQDVGQWQRNVFITPQTSEQTLLDELTYYTFIPTTTKDALPTKARGLVVMLHGCEQNASVFAQGSQINVFAQKFGFIVLYPEQSKKNNLAQCWRWYSLTKDAGIAEANTIIQLIDMIAKEHAIHPSRIFVAGMSAGAGMATALAFSFPEKFAAVALHSGPAFAQAHGVASGLDVMGRSDAASDEELLAHLGDFAKPKAHNIPTLIMHGVKDRRVNISNAEALAKQALYLNKLPLNTKPVVTRHEEDTINAYTQKVYFSQRKQPLVKLIEVDNMGHEWAGGDTSLPFNGNIGPNSSEMILRFFYHHATPSNQLRRSKITSS</sequence>
<dbReference type="EMBL" id="JRNI01000042">
    <property type="protein sequence ID" value="KGF29312.1"/>
    <property type="molecule type" value="Genomic_DNA"/>
</dbReference>
<dbReference type="GO" id="GO:0016787">
    <property type="term" value="F:hydrolase activity"/>
    <property type="evidence" value="ECO:0007669"/>
    <property type="project" value="UniProtKB-KW"/>
</dbReference>
<dbReference type="PANTHER" id="PTHR43037:SF1">
    <property type="entry name" value="BLL1128 PROTEIN"/>
    <property type="match status" value="1"/>
</dbReference>
<dbReference type="Pfam" id="PF10503">
    <property type="entry name" value="Esterase_PHB"/>
    <property type="match status" value="1"/>
</dbReference>
<dbReference type="AlphaFoldDB" id="A0A096AF79"/>
<dbReference type="SUPFAM" id="SSF53474">
    <property type="entry name" value="alpha/beta-Hydrolases"/>
    <property type="match status" value="2"/>
</dbReference>
<organism evidence="3 4">
    <name type="scientific">Oligella urethralis DNF00040</name>
    <dbReference type="NCBI Taxonomy" id="1401065"/>
    <lineage>
        <taxon>Bacteria</taxon>
        <taxon>Pseudomonadati</taxon>
        <taxon>Pseudomonadota</taxon>
        <taxon>Betaproteobacteria</taxon>
        <taxon>Burkholderiales</taxon>
        <taxon>Alcaligenaceae</taxon>
        <taxon>Oligella</taxon>
    </lineage>
</organism>
<gene>
    <name evidence="3" type="ORF">HMPREF2130_08830</name>
</gene>
<dbReference type="InterPro" id="IPR029058">
    <property type="entry name" value="AB_hydrolase_fold"/>
</dbReference>